<evidence type="ECO:0000313" key="2">
    <source>
        <dbReference type="EMBL" id="NEW05926.1"/>
    </source>
</evidence>
<organism evidence="2">
    <name type="scientific">Paenibacillus sp. SYP-B3998</name>
    <dbReference type="NCBI Taxonomy" id="2678564"/>
    <lineage>
        <taxon>Bacteria</taxon>
        <taxon>Bacillati</taxon>
        <taxon>Bacillota</taxon>
        <taxon>Bacilli</taxon>
        <taxon>Bacillales</taxon>
        <taxon>Paenibacillaceae</taxon>
        <taxon>Paenibacillus</taxon>
    </lineage>
</organism>
<keyword evidence="1" id="KW-0472">Membrane</keyword>
<dbReference type="RefSeq" id="WP_163943452.1">
    <property type="nucleotide sequence ID" value="NZ_JAAIKC010000001.1"/>
</dbReference>
<proteinExistence type="predicted"/>
<reference evidence="2" key="1">
    <citation type="submission" date="2020-02" db="EMBL/GenBank/DDBJ databases">
        <authorList>
            <person name="Shen X.-R."/>
            <person name="Zhang Y.-X."/>
        </authorList>
    </citation>
    <scope>NUCLEOTIDE SEQUENCE</scope>
    <source>
        <strain evidence="2">SYP-B3998</strain>
    </source>
</reference>
<dbReference type="EMBL" id="JAAIKC010000001">
    <property type="protein sequence ID" value="NEW05926.1"/>
    <property type="molecule type" value="Genomic_DNA"/>
</dbReference>
<comment type="caution">
    <text evidence="2">The sequence shown here is derived from an EMBL/GenBank/DDBJ whole genome shotgun (WGS) entry which is preliminary data.</text>
</comment>
<feature type="transmembrane region" description="Helical" evidence="1">
    <location>
        <begin position="6"/>
        <end position="26"/>
    </location>
</feature>
<sequence length="99" mass="11351">MTFRLIGAIICWFISFVFLTLGIIVVQSEKRKQDTIAKELKLRDIEGVADSFFVWIIFFVVNSIGALLRALPWWLVKVIYILLGIGFVLLGIKCMGWLD</sequence>
<keyword evidence="1" id="KW-0812">Transmembrane</keyword>
<keyword evidence="1" id="KW-1133">Transmembrane helix</keyword>
<accession>A0A6G3ZUM8</accession>
<dbReference type="AlphaFoldDB" id="A0A6G3ZUM8"/>
<feature type="transmembrane region" description="Helical" evidence="1">
    <location>
        <begin position="74"/>
        <end position="92"/>
    </location>
</feature>
<name>A0A6G3ZUM8_9BACL</name>
<evidence type="ECO:0000256" key="1">
    <source>
        <dbReference type="SAM" id="Phobius"/>
    </source>
</evidence>
<feature type="transmembrane region" description="Helical" evidence="1">
    <location>
        <begin position="47"/>
        <end position="68"/>
    </location>
</feature>
<gene>
    <name evidence="2" type="ORF">GK047_07865</name>
</gene>
<protein>
    <submittedName>
        <fullName evidence="2">Uncharacterized protein</fullName>
    </submittedName>
</protein>